<dbReference type="Gene3D" id="3.50.50.60">
    <property type="entry name" value="FAD/NAD(P)-binding domain"/>
    <property type="match status" value="1"/>
</dbReference>
<feature type="transmembrane region" description="Helical" evidence="1">
    <location>
        <begin position="6"/>
        <end position="27"/>
    </location>
</feature>
<comment type="caution">
    <text evidence="3">The sequence shown here is derived from an EMBL/GenBank/DDBJ whole genome shotgun (WGS) entry which is preliminary data.</text>
</comment>
<evidence type="ECO:0000313" key="3">
    <source>
        <dbReference type="EMBL" id="MBJ7600540.1"/>
    </source>
</evidence>
<dbReference type="InterPro" id="IPR036188">
    <property type="entry name" value="FAD/NAD-bd_sf"/>
</dbReference>
<dbReference type="Proteomes" id="UP000612893">
    <property type="component" value="Unassembled WGS sequence"/>
</dbReference>
<keyword evidence="1" id="KW-0812">Transmembrane</keyword>
<organism evidence="3 4">
    <name type="scientific">Candidatus Nephthysia bennettiae</name>
    <dbReference type="NCBI Taxonomy" id="3127016"/>
    <lineage>
        <taxon>Bacteria</taxon>
        <taxon>Bacillati</taxon>
        <taxon>Candidatus Dormiibacterota</taxon>
        <taxon>Candidatus Dormibacteria</taxon>
        <taxon>Candidatus Dormibacterales</taxon>
        <taxon>Candidatus Dormibacteraceae</taxon>
        <taxon>Candidatus Nephthysia</taxon>
    </lineage>
</organism>
<keyword evidence="4" id="KW-1185">Reference proteome</keyword>
<dbReference type="AlphaFoldDB" id="A0A934KE83"/>
<feature type="domain" description="FAD dependent oxidoreductase" evidence="2">
    <location>
        <begin position="9"/>
        <end position="344"/>
    </location>
</feature>
<dbReference type="PANTHER" id="PTHR13847">
    <property type="entry name" value="SARCOSINE DEHYDROGENASE-RELATED"/>
    <property type="match status" value="1"/>
</dbReference>
<accession>A0A934KE83</accession>
<dbReference type="SUPFAM" id="SSF51905">
    <property type="entry name" value="FAD/NAD(P)-binding domain"/>
    <property type="match status" value="1"/>
</dbReference>
<evidence type="ECO:0000256" key="1">
    <source>
        <dbReference type="SAM" id="Phobius"/>
    </source>
</evidence>
<protein>
    <submittedName>
        <fullName evidence="3">FAD-binding oxidoreductase</fullName>
    </submittedName>
</protein>
<dbReference type="Gene3D" id="3.30.9.10">
    <property type="entry name" value="D-Amino Acid Oxidase, subunit A, domain 2"/>
    <property type="match status" value="1"/>
</dbReference>
<dbReference type="InterPro" id="IPR006076">
    <property type="entry name" value="FAD-dep_OxRdtase"/>
</dbReference>
<gene>
    <name evidence="3" type="ORF">JF922_21030</name>
</gene>
<proteinExistence type="predicted"/>
<keyword evidence="1" id="KW-0472">Membrane</keyword>
<reference evidence="3" key="1">
    <citation type="submission" date="2020-10" db="EMBL/GenBank/DDBJ databases">
        <title>Ca. Dormibacterota MAGs.</title>
        <authorList>
            <person name="Montgomery K."/>
        </authorList>
    </citation>
    <scope>NUCLEOTIDE SEQUENCE [LARGE SCALE GENOMIC DNA]</scope>
    <source>
        <strain evidence="3">SC8812_S17_10</strain>
    </source>
</reference>
<evidence type="ECO:0000313" key="4">
    <source>
        <dbReference type="Proteomes" id="UP000612893"/>
    </source>
</evidence>
<evidence type="ECO:0000259" key="2">
    <source>
        <dbReference type="Pfam" id="PF01266"/>
    </source>
</evidence>
<sequence>MAQSGSRFDAAVIGGGIVGTALAYYLAKEGMRRVVLLERAELGSGTTAGSFGGVRQQFTTAIEIEMSRRGLDFWKSAESRFDSPCPFSEDGYLLLTGQEQIRTEFAAAAELQRAMGLGDVHLLEPGEITKVVPWLSTEGLVAGCWTPGDGHVTPGDGVVALARAARSLGAQIREHFPVEGLRRAGDGWAIAGPEPVEAAQVVLATGYWTPALLGPLGVDIDIRLNTQYLAVTEPVMEDQRVPMTIDVDTGFCLERHGPCLLLSVLGRTPMPASHEELMYEFTRRAALRAPSLLQVRVAKNLTASPATGGDGMPYVGEVEPGLWTACFVGHGAMHGPPVAELVARAMAGRPDETVDMTVWDPRREPAPVNSVWWRRPPPTPDYIGGPVLV</sequence>
<keyword evidence="1" id="KW-1133">Transmembrane helix</keyword>
<dbReference type="RefSeq" id="WP_338204411.1">
    <property type="nucleotide sequence ID" value="NZ_JAEKNR010000209.1"/>
</dbReference>
<dbReference type="EMBL" id="JAEKNR010000209">
    <property type="protein sequence ID" value="MBJ7600540.1"/>
    <property type="molecule type" value="Genomic_DNA"/>
</dbReference>
<dbReference type="Pfam" id="PF01266">
    <property type="entry name" value="DAO"/>
    <property type="match status" value="1"/>
</dbReference>
<name>A0A934KE83_9BACT</name>